<name>A0A2I0UII0_LIMLA</name>
<reference evidence="2" key="1">
    <citation type="submission" date="2017-11" db="EMBL/GenBank/DDBJ databases">
        <authorList>
            <person name="Lima N.C."/>
            <person name="Parody-Merino A.M."/>
            <person name="Battley P.F."/>
            <person name="Fidler A.E."/>
            <person name="Prosdocimi F."/>
        </authorList>
    </citation>
    <scope>NUCLEOTIDE SEQUENCE [LARGE SCALE GENOMIC DNA]</scope>
</reference>
<dbReference type="OrthoDB" id="276744at2759"/>
<dbReference type="EMBL" id="KZ505739">
    <property type="protein sequence ID" value="PKU45849.1"/>
    <property type="molecule type" value="Genomic_DNA"/>
</dbReference>
<evidence type="ECO:0000313" key="1">
    <source>
        <dbReference type="EMBL" id="PKU45849.1"/>
    </source>
</evidence>
<gene>
    <name evidence="1" type="ORF">llap_3850</name>
</gene>
<keyword evidence="2" id="KW-1185">Reference proteome</keyword>
<proteinExistence type="predicted"/>
<organism evidence="1 2">
    <name type="scientific">Limosa lapponica baueri</name>
    <dbReference type="NCBI Taxonomy" id="1758121"/>
    <lineage>
        <taxon>Eukaryota</taxon>
        <taxon>Metazoa</taxon>
        <taxon>Chordata</taxon>
        <taxon>Craniata</taxon>
        <taxon>Vertebrata</taxon>
        <taxon>Euteleostomi</taxon>
        <taxon>Archelosauria</taxon>
        <taxon>Archosauria</taxon>
        <taxon>Dinosauria</taxon>
        <taxon>Saurischia</taxon>
        <taxon>Theropoda</taxon>
        <taxon>Coelurosauria</taxon>
        <taxon>Aves</taxon>
        <taxon>Neognathae</taxon>
        <taxon>Neoaves</taxon>
        <taxon>Charadriiformes</taxon>
        <taxon>Scolopacidae</taxon>
        <taxon>Limosa</taxon>
    </lineage>
</organism>
<accession>A0A2I0UII0</accession>
<sequence>MTSHLEYYIQLWGPQQKKGMDLFEWVQRRPMKTIRGLEHLSCEDTLRESGLFILEKRKLQGDLTVAFQYLKVAYRRDGEGLFIREWSNRMGGNGFKLEEGKFQLDIKKKFFTLHVARRWNRFPREAVDGEISIRS</sequence>
<evidence type="ECO:0000313" key="2">
    <source>
        <dbReference type="Proteomes" id="UP000233556"/>
    </source>
</evidence>
<dbReference type="AlphaFoldDB" id="A0A2I0UII0"/>
<reference evidence="2" key="2">
    <citation type="submission" date="2017-12" db="EMBL/GenBank/DDBJ databases">
        <title>Genome sequence of the Bar-tailed Godwit (Limosa lapponica baueri).</title>
        <authorList>
            <person name="Lima N.C.B."/>
            <person name="Parody-Merino A.M."/>
            <person name="Battley P.F."/>
            <person name="Fidler A.E."/>
            <person name="Prosdocimi F."/>
        </authorList>
    </citation>
    <scope>NUCLEOTIDE SEQUENCE [LARGE SCALE GENOMIC DNA]</scope>
</reference>
<protein>
    <submittedName>
        <fullName evidence="1">Uncharacterized protein</fullName>
    </submittedName>
</protein>
<dbReference type="Proteomes" id="UP000233556">
    <property type="component" value="Unassembled WGS sequence"/>
</dbReference>